<feature type="domain" description="Tyr recombinase" evidence="5">
    <location>
        <begin position="115"/>
        <end position="340"/>
    </location>
</feature>
<dbReference type="GO" id="GO:0003677">
    <property type="term" value="F:DNA binding"/>
    <property type="evidence" value="ECO:0007669"/>
    <property type="project" value="UniProtKB-UniRule"/>
</dbReference>
<dbReference type="InterPro" id="IPR050090">
    <property type="entry name" value="Tyrosine_recombinase_XerCD"/>
</dbReference>
<dbReference type="PANTHER" id="PTHR30349:SF41">
    <property type="entry name" value="INTEGRASE_RECOMBINASE PROTEIN MJ0367-RELATED"/>
    <property type="match status" value="1"/>
</dbReference>
<dbReference type="CDD" id="cd00397">
    <property type="entry name" value="DNA_BRE_C"/>
    <property type="match status" value="1"/>
</dbReference>
<dbReference type="PROSITE" id="PS51898">
    <property type="entry name" value="TYR_RECOMBINASE"/>
    <property type="match status" value="1"/>
</dbReference>
<dbReference type="GO" id="GO:0006310">
    <property type="term" value="P:DNA recombination"/>
    <property type="evidence" value="ECO:0007669"/>
    <property type="project" value="UniProtKB-KW"/>
</dbReference>
<dbReference type="Gene3D" id="1.10.150.130">
    <property type="match status" value="1"/>
</dbReference>
<dbReference type="InterPro" id="IPR013762">
    <property type="entry name" value="Integrase-like_cat_sf"/>
</dbReference>
<protein>
    <submittedName>
        <fullName evidence="7">Tyrosine-type recombinase/integrase</fullName>
    </submittedName>
</protein>
<evidence type="ECO:0000313" key="7">
    <source>
        <dbReference type="EMBL" id="NLV09370.1"/>
    </source>
</evidence>
<dbReference type="SUPFAM" id="SSF56349">
    <property type="entry name" value="DNA breaking-rejoining enzymes"/>
    <property type="match status" value="1"/>
</dbReference>
<dbReference type="Proteomes" id="UP000608662">
    <property type="component" value="Unassembled WGS sequence"/>
</dbReference>
<keyword evidence="2 4" id="KW-0238">DNA-binding</keyword>
<name>A0A847UD10_9EURY</name>
<sequence>MTDAPSLSPREARDRWLDKLRVQRRERTVYSYEYRLKLFVEWAEEQGIDDMRDLSGWDLETYETHRRSKDPTASSLNNEFQTLRLWMEYLARIEVVDEDLPDKVDVPDVPKDEETNTTRLEHERALEMIQQYREIPKLYGTRDHVLLEIAWHTGARVGGIRALDLRDVKETELENGETAHFVEFVNRPETDTPLKNGPDGERPVALLPEVYEVIDHYTSVRRPDKVDDEGRQPLLVSQQGRPSAGTIRQWMYKTTLPCRYGPCPHDRDPDECQYTKHNHRSKCPSSRSPHPIRTGAITWMRNQGLPVEVVAERVNASVDVINKHYDVEEPLHEMLRRRVPHLNNLSLDSEPTSP</sequence>
<evidence type="ECO:0000256" key="2">
    <source>
        <dbReference type="ARBA" id="ARBA00023125"/>
    </source>
</evidence>
<evidence type="ECO:0000259" key="6">
    <source>
        <dbReference type="PROSITE" id="PS51900"/>
    </source>
</evidence>
<dbReference type="Gene3D" id="1.10.443.10">
    <property type="entry name" value="Intergrase catalytic core"/>
    <property type="match status" value="1"/>
</dbReference>
<keyword evidence="1" id="KW-0229">DNA integration</keyword>
<gene>
    <name evidence="7" type="ORF">GOC74_05430</name>
</gene>
<keyword evidence="3" id="KW-0233">DNA recombination</keyword>
<dbReference type="RefSeq" id="WP_170093247.1">
    <property type="nucleotide sequence ID" value="NZ_WOYG01000001.1"/>
</dbReference>
<evidence type="ECO:0000259" key="5">
    <source>
        <dbReference type="PROSITE" id="PS51898"/>
    </source>
</evidence>
<proteinExistence type="predicted"/>
<organism evidence="7 8">
    <name type="scientific">Halomicrobium mukohataei</name>
    <dbReference type="NCBI Taxonomy" id="57705"/>
    <lineage>
        <taxon>Archaea</taxon>
        <taxon>Methanobacteriati</taxon>
        <taxon>Methanobacteriota</taxon>
        <taxon>Stenosarchaea group</taxon>
        <taxon>Halobacteria</taxon>
        <taxon>Halobacteriales</taxon>
        <taxon>Haloarculaceae</taxon>
        <taxon>Halomicrobium</taxon>
    </lineage>
</organism>
<dbReference type="Pfam" id="PF02899">
    <property type="entry name" value="Phage_int_SAM_1"/>
    <property type="match status" value="1"/>
</dbReference>
<dbReference type="InterPro" id="IPR004107">
    <property type="entry name" value="Integrase_SAM-like_N"/>
</dbReference>
<dbReference type="PROSITE" id="PS51900">
    <property type="entry name" value="CB"/>
    <property type="match status" value="1"/>
</dbReference>
<dbReference type="GO" id="GO:0015074">
    <property type="term" value="P:DNA integration"/>
    <property type="evidence" value="ECO:0007669"/>
    <property type="project" value="UniProtKB-KW"/>
</dbReference>
<comment type="caution">
    <text evidence="7">The sequence shown here is derived from an EMBL/GenBank/DDBJ whole genome shotgun (WGS) entry which is preliminary data.</text>
</comment>
<evidence type="ECO:0000256" key="1">
    <source>
        <dbReference type="ARBA" id="ARBA00022908"/>
    </source>
</evidence>
<dbReference type="InterPro" id="IPR011010">
    <property type="entry name" value="DNA_brk_join_enz"/>
</dbReference>
<dbReference type="AlphaFoldDB" id="A0A847UD10"/>
<dbReference type="PANTHER" id="PTHR30349">
    <property type="entry name" value="PHAGE INTEGRASE-RELATED"/>
    <property type="match status" value="1"/>
</dbReference>
<evidence type="ECO:0000313" key="8">
    <source>
        <dbReference type="Proteomes" id="UP000608662"/>
    </source>
</evidence>
<feature type="domain" description="Core-binding (CB)" evidence="6">
    <location>
        <begin position="7"/>
        <end position="91"/>
    </location>
</feature>
<dbReference type="InterPro" id="IPR010998">
    <property type="entry name" value="Integrase_recombinase_N"/>
</dbReference>
<evidence type="ECO:0000256" key="3">
    <source>
        <dbReference type="ARBA" id="ARBA00023172"/>
    </source>
</evidence>
<dbReference type="InterPro" id="IPR044068">
    <property type="entry name" value="CB"/>
</dbReference>
<accession>A0A847UD10</accession>
<reference evidence="7" key="1">
    <citation type="submission" date="2019-12" db="EMBL/GenBank/DDBJ databases">
        <title>Whole-genome sequence of Halomicrobium mukohataei pws1.</title>
        <authorList>
            <person name="Verma D.K."/>
            <person name="Gopal K."/>
            <person name="Prasad E.S."/>
        </authorList>
    </citation>
    <scope>NUCLEOTIDE SEQUENCE</scope>
    <source>
        <strain evidence="7">Pws1</strain>
    </source>
</reference>
<dbReference type="InterPro" id="IPR002104">
    <property type="entry name" value="Integrase_catalytic"/>
</dbReference>
<dbReference type="EMBL" id="WOYG01000001">
    <property type="protein sequence ID" value="NLV09370.1"/>
    <property type="molecule type" value="Genomic_DNA"/>
</dbReference>
<evidence type="ECO:0000256" key="4">
    <source>
        <dbReference type="PROSITE-ProRule" id="PRU01248"/>
    </source>
</evidence>